<evidence type="ECO:0000256" key="3">
    <source>
        <dbReference type="RuleBase" id="RU003476"/>
    </source>
</evidence>
<evidence type="ECO:0000256" key="1">
    <source>
        <dbReference type="ARBA" id="ARBA00005582"/>
    </source>
</evidence>
<evidence type="ECO:0000313" key="5">
    <source>
        <dbReference type="EMBL" id="GAA3616485.1"/>
    </source>
</evidence>
<sequence length="244" mass="27423">MSREHQQGIDVTVDLVILTIRDSELHALLVERGNEPYRGRQALPGGFLRPGETLEHAARRELKEETGLDAARLHLEQLRAYSEPNRDPRGRVITVAFLALGPDLPIPTAGTDASDAAWVPVPSILAEPGLLAFDHLTILRDALERARSQLEYTTVATAFCPEPFTISDLRKVYETVWRLKLDPSNFRRKVTRADRFLEATGERRLTEPGRPAPLYRRGPAHLLHPPLLREGHLARLHTTTPALR</sequence>
<dbReference type="Proteomes" id="UP001500630">
    <property type="component" value="Unassembled WGS sequence"/>
</dbReference>
<dbReference type="SUPFAM" id="SSF46785">
    <property type="entry name" value="Winged helix' DNA-binding domain"/>
    <property type="match status" value="1"/>
</dbReference>
<keyword evidence="6" id="KW-1185">Reference proteome</keyword>
<dbReference type="PRINTS" id="PR00502">
    <property type="entry name" value="NUDIXFAMILY"/>
</dbReference>
<accession>A0ABP6ZQF6</accession>
<dbReference type="InterPro" id="IPR054105">
    <property type="entry name" value="WHD_NrtR"/>
</dbReference>
<dbReference type="Gene3D" id="3.90.79.10">
    <property type="entry name" value="Nucleoside Triphosphate Pyrophosphohydrolase"/>
    <property type="match status" value="1"/>
</dbReference>
<comment type="similarity">
    <text evidence="1 3">Belongs to the Nudix hydrolase family.</text>
</comment>
<evidence type="ECO:0000313" key="6">
    <source>
        <dbReference type="Proteomes" id="UP001500630"/>
    </source>
</evidence>
<dbReference type="PROSITE" id="PS00893">
    <property type="entry name" value="NUDIX_BOX"/>
    <property type="match status" value="1"/>
</dbReference>
<dbReference type="PANTHER" id="PTHR43736:SF4">
    <property type="entry name" value="SLR1690 PROTEIN"/>
    <property type="match status" value="1"/>
</dbReference>
<dbReference type="CDD" id="cd18873">
    <property type="entry name" value="NUDIX_NadM_like"/>
    <property type="match status" value="1"/>
</dbReference>
<dbReference type="Pfam" id="PF21906">
    <property type="entry name" value="WHD_NrtR"/>
    <property type="match status" value="1"/>
</dbReference>
<dbReference type="RefSeq" id="WP_345577380.1">
    <property type="nucleotide sequence ID" value="NZ_BAABDQ010000054.1"/>
</dbReference>
<dbReference type="InterPro" id="IPR000086">
    <property type="entry name" value="NUDIX_hydrolase_dom"/>
</dbReference>
<gene>
    <name evidence="5" type="ORF">GCM10022419_122290</name>
</gene>
<comment type="caution">
    <text evidence="5">The sequence shown here is derived from an EMBL/GenBank/DDBJ whole genome shotgun (WGS) entry which is preliminary data.</text>
</comment>
<dbReference type="EMBL" id="BAABDQ010000054">
    <property type="protein sequence ID" value="GAA3616485.1"/>
    <property type="molecule type" value="Genomic_DNA"/>
</dbReference>
<dbReference type="PROSITE" id="PS51462">
    <property type="entry name" value="NUDIX"/>
    <property type="match status" value="1"/>
</dbReference>
<dbReference type="Pfam" id="PF00293">
    <property type="entry name" value="NUDIX"/>
    <property type="match status" value="1"/>
</dbReference>
<dbReference type="SUPFAM" id="SSF55811">
    <property type="entry name" value="Nudix"/>
    <property type="match status" value="1"/>
</dbReference>
<evidence type="ECO:0000259" key="4">
    <source>
        <dbReference type="PROSITE" id="PS51462"/>
    </source>
</evidence>
<proteinExistence type="inferred from homology"/>
<dbReference type="Gene3D" id="1.10.10.10">
    <property type="entry name" value="Winged helix-like DNA-binding domain superfamily/Winged helix DNA-binding domain"/>
    <property type="match status" value="1"/>
</dbReference>
<reference evidence="6" key="1">
    <citation type="journal article" date="2019" name="Int. J. Syst. Evol. Microbiol.">
        <title>The Global Catalogue of Microorganisms (GCM) 10K type strain sequencing project: providing services to taxonomists for standard genome sequencing and annotation.</title>
        <authorList>
            <consortium name="The Broad Institute Genomics Platform"/>
            <consortium name="The Broad Institute Genome Sequencing Center for Infectious Disease"/>
            <person name="Wu L."/>
            <person name="Ma J."/>
        </authorList>
    </citation>
    <scope>NUCLEOTIDE SEQUENCE [LARGE SCALE GENOMIC DNA]</scope>
    <source>
        <strain evidence="6">JCM 17326</strain>
    </source>
</reference>
<dbReference type="InterPro" id="IPR036390">
    <property type="entry name" value="WH_DNA-bd_sf"/>
</dbReference>
<keyword evidence="2 3" id="KW-0378">Hydrolase</keyword>
<name>A0ABP6ZQF6_9ACTN</name>
<organism evidence="5 6">
    <name type="scientific">Nonomuraea rosea</name>
    <dbReference type="NCBI Taxonomy" id="638574"/>
    <lineage>
        <taxon>Bacteria</taxon>
        <taxon>Bacillati</taxon>
        <taxon>Actinomycetota</taxon>
        <taxon>Actinomycetes</taxon>
        <taxon>Streptosporangiales</taxon>
        <taxon>Streptosporangiaceae</taxon>
        <taxon>Nonomuraea</taxon>
    </lineage>
</organism>
<dbReference type="InterPro" id="IPR020476">
    <property type="entry name" value="Nudix_hydrolase"/>
</dbReference>
<dbReference type="PANTHER" id="PTHR43736">
    <property type="entry name" value="ADP-RIBOSE PYROPHOSPHATASE"/>
    <property type="match status" value="1"/>
</dbReference>
<feature type="domain" description="Nudix hydrolase" evidence="4">
    <location>
        <begin position="8"/>
        <end position="143"/>
    </location>
</feature>
<protein>
    <submittedName>
        <fullName evidence="5">NUDIX domain-containing protein</fullName>
    </submittedName>
</protein>
<dbReference type="InterPro" id="IPR036388">
    <property type="entry name" value="WH-like_DNA-bd_sf"/>
</dbReference>
<dbReference type="InterPro" id="IPR020084">
    <property type="entry name" value="NUDIX_hydrolase_CS"/>
</dbReference>
<dbReference type="InterPro" id="IPR015797">
    <property type="entry name" value="NUDIX_hydrolase-like_dom_sf"/>
</dbReference>
<evidence type="ECO:0000256" key="2">
    <source>
        <dbReference type="ARBA" id="ARBA00022801"/>
    </source>
</evidence>